<protein>
    <submittedName>
        <fullName evidence="1">Uncharacterized protein</fullName>
    </submittedName>
</protein>
<evidence type="ECO:0000313" key="1">
    <source>
        <dbReference type="EMBL" id="KAL1377753.1"/>
    </source>
</evidence>
<name>A0ABD1CN16_CULPP</name>
<comment type="caution">
    <text evidence="1">The sequence shown here is derived from an EMBL/GenBank/DDBJ whole genome shotgun (WGS) entry which is preliminary data.</text>
</comment>
<evidence type="ECO:0000313" key="2">
    <source>
        <dbReference type="Proteomes" id="UP001562425"/>
    </source>
</evidence>
<dbReference type="AlphaFoldDB" id="A0ABD1CN16"/>
<keyword evidence="2" id="KW-1185">Reference proteome</keyword>
<proteinExistence type="predicted"/>
<organism evidence="1 2">
    <name type="scientific">Culex pipiens pipiens</name>
    <name type="common">Northern house mosquito</name>
    <dbReference type="NCBI Taxonomy" id="38569"/>
    <lineage>
        <taxon>Eukaryota</taxon>
        <taxon>Metazoa</taxon>
        <taxon>Ecdysozoa</taxon>
        <taxon>Arthropoda</taxon>
        <taxon>Hexapoda</taxon>
        <taxon>Insecta</taxon>
        <taxon>Pterygota</taxon>
        <taxon>Neoptera</taxon>
        <taxon>Endopterygota</taxon>
        <taxon>Diptera</taxon>
        <taxon>Nematocera</taxon>
        <taxon>Culicoidea</taxon>
        <taxon>Culicidae</taxon>
        <taxon>Culicinae</taxon>
        <taxon>Culicini</taxon>
        <taxon>Culex</taxon>
        <taxon>Culex</taxon>
    </lineage>
</organism>
<sequence>AYHNPKLHLLVVTSLQEDNQHWTPHLLQTSSTPYRLQRRRKDCPKGPYNKDSHKAGCLVHCHRVRHKDRVGYHRQSSCRVRRLKDCRKGIHRVCRKISFNSGHKYCHRVHRCKDYRKVGRLMHYHRVRLKDNYRVGHKDKISHNSGHNKDHQWVDHRLGRVYHHKVGRLKDSRRGGRH</sequence>
<gene>
    <name evidence="1" type="ORF">pipiens_016044</name>
</gene>
<feature type="non-terminal residue" evidence="1">
    <location>
        <position position="1"/>
    </location>
</feature>
<dbReference type="EMBL" id="JBEHCU010010766">
    <property type="protein sequence ID" value="KAL1377753.1"/>
    <property type="molecule type" value="Genomic_DNA"/>
</dbReference>
<reference evidence="1 2" key="1">
    <citation type="submission" date="2024-05" db="EMBL/GenBank/DDBJ databases">
        <title>Culex pipiens pipiens assembly and annotation.</title>
        <authorList>
            <person name="Alout H."/>
            <person name="Durand T."/>
        </authorList>
    </citation>
    <scope>NUCLEOTIDE SEQUENCE [LARGE SCALE GENOMIC DNA]</scope>
    <source>
        <strain evidence="1">HA-2024</strain>
        <tissue evidence="1">Whole body</tissue>
    </source>
</reference>
<accession>A0ABD1CN16</accession>
<dbReference type="Proteomes" id="UP001562425">
    <property type="component" value="Unassembled WGS sequence"/>
</dbReference>